<dbReference type="PRINTS" id="PR00039">
    <property type="entry name" value="HTHLYSR"/>
</dbReference>
<dbReference type="EMBL" id="CP024988">
    <property type="protein sequence ID" value="AWT25065.1"/>
    <property type="molecule type" value="Genomic_DNA"/>
</dbReference>
<dbReference type="InterPro" id="IPR000847">
    <property type="entry name" value="LysR_HTH_N"/>
</dbReference>
<dbReference type="RefSeq" id="WP_110480860.1">
    <property type="nucleotide sequence ID" value="NZ_CP024988.1"/>
</dbReference>
<dbReference type="PROSITE" id="PS50931">
    <property type="entry name" value="HTH_LYSR"/>
    <property type="match status" value="1"/>
</dbReference>
<dbReference type="Pfam" id="PF00126">
    <property type="entry name" value="HTH_1"/>
    <property type="match status" value="1"/>
</dbReference>
<keyword evidence="5" id="KW-0804">Transcription</keyword>
<dbReference type="Pfam" id="PF03466">
    <property type="entry name" value="LysR_substrate"/>
    <property type="match status" value="1"/>
</dbReference>
<sequence length="333" mass="35952">MNGRLSLESLRYADAVADAGSFSSAARRFGVTQPALSSSIAKLEEYLGGRLFLRNPRGTSPTAFGRAVLPRIRQVIIDLERVENEAEAFASQGHGTIRIGTSPQIEKALVAKLRGIIYGPEAYGPDSGSPARDATLLESELDQLEEYLQMGVLDMILVPALGLLPSYSHRLINSDYLVLVDPDAPHGHAPGELEPVTVRELAEKELILSRNGCGITRTVTALMDEAGLQLNQAEIEVANCSTLFSWVGRGMGSVVLPERNVAPGTPVRRIIRDDGTCAEMFNEMIWDPGSQDAVYLEGLSQRLAAPQTADQGKDPAQTIPQWAAGTGSHNRNH</sequence>
<name>A0A2Z3YLM6_9CORY</name>
<dbReference type="PANTHER" id="PTHR30346:SF28">
    <property type="entry name" value="HTH-TYPE TRANSCRIPTIONAL REGULATOR CYNR"/>
    <property type="match status" value="1"/>
</dbReference>
<evidence type="ECO:0000313" key="8">
    <source>
        <dbReference type="EMBL" id="AWT25065.1"/>
    </source>
</evidence>
<dbReference type="OrthoDB" id="3176554at2"/>
<dbReference type="Gene3D" id="3.40.190.290">
    <property type="match status" value="1"/>
</dbReference>
<dbReference type="Proteomes" id="UP000247696">
    <property type="component" value="Chromosome"/>
</dbReference>
<dbReference type="STRING" id="1737425.GCA_900049755_01199"/>
<gene>
    <name evidence="8" type="primary">gbpR</name>
    <name evidence="8" type="ORF">Csp1_02370</name>
</gene>
<evidence type="ECO:0000256" key="2">
    <source>
        <dbReference type="ARBA" id="ARBA00023015"/>
    </source>
</evidence>
<evidence type="ECO:0000256" key="1">
    <source>
        <dbReference type="ARBA" id="ARBA00009437"/>
    </source>
</evidence>
<evidence type="ECO:0000256" key="4">
    <source>
        <dbReference type="ARBA" id="ARBA00023159"/>
    </source>
</evidence>
<keyword evidence="9" id="KW-1185">Reference proteome</keyword>
<evidence type="ECO:0000259" key="7">
    <source>
        <dbReference type="PROSITE" id="PS50931"/>
    </source>
</evidence>
<feature type="region of interest" description="Disordered" evidence="6">
    <location>
        <begin position="306"/>
        <end position="333"/>
    </location>
</feature>
<dbReference type="SUPFAM" id="SSF53850">
    <property type="entry name" value="Periplasmic binding protein-like II"/>
    <property type="match status" value="1"/>
</dbReference>
<dbReference type="GO" id="GO:0032993">
    <property type="term" value="C:protein-DNA complex"/>
    <property type="evidence" value="ECO:0007669"/>
    <property type="project" value="TreeGrafter"/>
</dbReference>
<feature type="domain" description="HTH lysR-type" evidence="7">
    <location>
        <begin position="5"/>
        <end position="62"/>
    </location>
</feature>
<dbReference type="Gene3D" id="1.10.10.10">
    <property type="entry name" value="Winged helix-like DNA-binding domain superfamily/Winged helix DNA-binding domain"/>
    <property type="match status" value="1"/>
</dbReference>
<comment type="similarity">
    <text evidence="1">Belongs to the LysR transcriptional regulatory family.</text>
</comment>
<dbReference type="SUPFAM" id="SSF46785">
    <property type="entry name" value="Winged helix' DNA-binding domain"/>
    <property type="match status" value="1"/>
</dbReference>
<dbReference type="GO" id="GO:0003677">
    <property type="term" value="F:DNA binding"/>
    <property type="evidence" value="ECO:0007669"/>
    <property type="project" value="UniProtKB-KW"/>
</dbReference>
<dbReference type="GO" id="GO:0003700">
    <property type="term" value="F:DNA-binding transcription factor activity"/>
    <property type="evidence" value="ECO:0007669"/>
    <property type="project" value="InterPro"/>
</dbReference>
<protein>
    <submittedName>
        <fullName evidence="8">HTH-type transcriptional regulator GbpR</fullName>
    </submittedName>
</protein>
<keyword evidence="4" id="KW-0010">Activator</keyword>
<dbReference type="InterPro" id="IPR036388">
    <property type="entry name" value="WH-like_DNA-bd_sf"/>
</dbReference>
<reference evidence="9" key="1">
    <citation type="submission" date="2017-11" db="EMBL/GenBank/DDBJ databases">
        <title>Otitis media/interna in a cat caused by the recently described species Corynebacterium provencense.</title>
        <authorList>
            <person name="Kittl S."/>
            <person name="Brodard I."/>
            <person name="Rychener L."/>
            <person name="Jores J."/>
            <person name="Roosje P."/>
            <person name="Gobeli Brawand S."/>
        </authorList>
    </citation>
    <scope>NUCLEOTIDE SEQUENCE [LARGE SCALE GENOMIC DNA]</scope>
    <source>
        <strain evidence="9">17KM38</strain>
    </source>
</reference>
<dbReference type="PANTHER" id="PTHR30346">
    <property type="entry name" value="TRANSCRIPTIONAL DUAL REGULATOR HCAR-RELATED"/>
    <property type="match status" value="1"/>
</dbReference>
<dbReference type="CDD" id="cd05466">
    <property type="entry name" value="PBP2_LTTR_substrate"/>
    <property type="match status" value="1"/>
</dbReference>
<keyword evidence="3" id="KW-0238">DNA-binding</keyword>
<dbReference type="InterPro" id="IPR005119">
    <property type="entry name" value="LysR_subst-bd"/>
</dbReference>
<evidence type="ECO:0000313" key="9">
    <source>
        <dbReference type="Proteomes" id="UP000247696"/>
    </source>
</evidence>
<evidence type="ECO:0000256" key="5">
    <source>
        <dbReference type="ARBA" id="ARBA00023163"/>
    </source>
</evidence>
<accession>A0A2Z3YLM6</accession>
<dbReference type="KEGG" id="cpre:Csp1_02370"/>
<evidence type="ECO:0000256" key="3">
    <source>
        <dbReference type="ARBA" id="ARBA00023125"/>
    </source>
</evidence>
<dbReference type="AlphaFoldDB" id="A0A2Z3YLM6"/>
<organism evidence="8 9">
    <name type="scientific">Corynebacterium provencense</name>
    <dbReference type="NCBI Taxonomy" id="1737425"/>
    <lineage>
        <taxon>Bacteria</taxon>
        <taxon>Bacillati</taxon>
        <taxon>Actinomycetota</taxon>
        <taxon>Actinomycetes</taxon>
        <taxon>Mycobacteriales</taxon>
        <taxon>Corynebacteriaceae</taxon>
        <taxon>Corynebacterium</taxon>
    </lineage>
</organism>
<evidence type="ECO:0000256" key="6">
    <source>
        <dbReference type="SAM" id="MobiDB-lite"/>
    </source>
</evidence>
<dbReference type="InterPro" id="IPR036390">
    <property type="entry name" value="WH_DNA-bd_sf"/>
</dbReference>
<keyword evidence="2" id="KW-0805">Transcription regulation</keyword>
<proteinExistence type="inferred from homology"/>